<keyword evidence="14" id="KW-1038">Host endoplasmic reticulum</keyword>
<comment type="similarity">
    <text evidence="19">Belongs to the Bunyavirales RNA polymerase family.</text>
</comment>
<proteinExistence type="inferred from homology"/>
<keyword evidence="8" id="KW-0808">Transferase</keyword>
<keyword evidence="10" id="KW-0378">Hydrolase</keyword>
<keyword evidence="9" id="KW-0479">Metal-binding</keyword>
<comment type="cofactor">
    <cofactor evidence="1">
        <name>Mn(2+)</name>
        <dbReference type="ChEBI" id="CHEBI:29035"/>
    </cofactor>
</comment>
<comment type="cofactor">
    <cofactor evidence="2">
        <name>Mg(2+)</name>
        <dbReference type="ChEBI" id="CHEBI:18420"/>
    </cofactor>
</comment>
<keyword evidence="13" id="KW-0946">Virion</keyword>
<dbReference type="Pfam" id="PF15518">
    <property type="entry name" value="L_protein_N"/>
    <property type="match status" value="1"/>
</dbReference>
<evidence type="ECO:0000256" key="1">
    <source>
        <dbReference type="ARBA" id="ARBA00001936"/>
    </source>
</evidence>
<evidence type="ECO:0000256" key="20">
    <source>
        <dbReference type="ARBA" id="ARBA00046037"/>
    </source>
</evidence>
<evidence type="ECO:0000256" key="12">
    <source>
        <dbReference type="ARBA" id="ARBA00022842"/>
    </source>
</evidence>
<dbReference type="Pfam" id="PF12603">
    <property type="entry name" value="L_PA-C-like"/>
    <property type="match status" value="1"/>
</dbReference>
<evidence type="ECO:0000256" key="15">
    <source>
        <dbReference type="ARBA" id="ARBA00023211"/>
    </source>
</evidence>
<reference evidence="22" key="2">
    <citation type="submission" date="2020-03" db="EMBL/GenBank/DDBJ databases">
        <authorList>
            <person name="Kafer S."/>
            <person name="Paraskevopoulou S."/>
            <person name="Zirkel F."/>
            <person name="Wieseke N."/>
            <person name="Donath A."/>
            <person name="Petersen M."/>
            <person name="Jones T.C."/>
            <person name="Liu S."/>
            <person name="Zhou X."/>
            <person name="Middendorf M."/>
            <person name="Junglen S."/>
            <person name="Misof B."/>
            <person name="Drosten C."/>
        </authorList>
    </citation>
    <scope>NUCLEOTIDE SEQUENCE</scope>
    <source>
        <strain evidence="22">OKIAV271</strain>
    </source>
</reference>
<evidence type="ECO:0000256" key="7">
    <source>
        <dbReference type="ARBA" id="ARBA00018602"/>
    </source>
</evidence>
<evidence type="ECO:0000256" key="9">
    <source>
        <dbReference type="ARBA" id="ARBA00022723"/>
    </source>
</evidence>
<dbReference type="GO" id="GO:0044172">
    <property type="term" value="C:host cell endoplasmic reticulum-Golgi intermediate compartment"/>
    <property type="evidence" value="ECO:0007669"/>
    <property type="project" value="UniProtKB-SubCell"/>
</dbReference>
<keyword evidence="15" id="KW-0464">Manganese</keyword>
<dbReference type="EC" id="2.7.7.48" evidence="6"/>
<evidence type="ECO:0000256" key="6">
    <source>
        <dbReference type="ARBA" id="ARBA00012494"/>
    </source>
</evidence>
<organism evidence="22">
    <name type="scientific">Lepidopteran phenui-related virus OKIAV271</name>
    <dbReference type="NCBI Taxonomy" id="2746259"/>
    <lineage>
        <taxon>Viruses</taxon>
        <taxon>Riboviria</taxon>
        <taxon>Orthornavirae</taxon>
        <taxon>Negarnaviricota</taxon>
        <taxon>Polyploviricotina</taxon>
        <taxon>Bunyaviricetes</taxon>
        <taxon>Hareavirales</taxon>
        <taxon>Phenuiviridae</taxon>
    </lineage>
</organism>
<evidence type="ECO:0000256" key="3">
    <source>
        <dbReference type="ARBA" id="ARBA00004136"/>
    </source>
</evidence>
<evidence type="ECO:0000256" key="14">
    <source>
        <dbReference type="ARBA" id="ARBA00023184"/>
    </source>
</evidence>
<dbReference type="GO" id="GO:0044423">
    <property type="term" value="C:virion component"/>
    <property type="evidence" value="ECO:0007669"/>
    <property type="project" value="UniProtKB-KW"/>
</dbReference>
<dbReference type="EMBL" id="MT153406">
    <property type="protein sequence ID" value="QMP82187.1"/>
    <property type="molecule type" value="Viral_cRNA"/>
</dbReference>
<dbReference type="PROSITE" id="PS50525">
    <property type="entry name" value="RDRP_SSRNA_NEG_SEG"/>
    <property type="match status" value="1"/>
</dbReference>
<dbReference type="InterPro" id="IPR007322">
    <property type="entry name" value="RNA_pol_bunyavir"/>
</dbReference>
<comment type="function">
    <text evidence="20">RNA-dependent RNA polymerase, which is responsible for the replication and transcription of the viral RNA genome using antigenomic RNA as an intermediate. During transcription, synthesizes subgenomic RNAs and assures their capping by a cap-snatching mechanism, which involves the endonuclease activity cleaving the host capped pre-mRNAs. These short capped RNAs are then used as primers for viral transcription. The 3'-end of subgenomic mRNAs molecules are not polyadenylated. During replication, the polymerase binds the 5' and 3' vRNA extremities at distinct sites. In turn, significant conformational changes occur in the polymerase and in vRNA to initiate active RNA synthesis. As a consequence of the use of the same enzyme for both transcription and replication, these mechanisms need to be well coordinated.</text>
</comment>
<sequence>MADVDPSISTISQIDWTEGCEQNPGTIIDSIKDFYQLDIFRQPGVSCNESLIFHEPSIEVPPLAEHVNVTRFGDNFTWSFDLPDHIEDRMSATTLSNTMSRHEINRLRHEFVSEALHLGSTDATFDSLFPPTDDGMDKLTPDYLILDEYGVIHCIEMATTRSTEDYQLKRIADTKIFKYNNALFLRTKDRRATLCVIVVNQHGIHCNVQISQKLVDDLYLRYKITIALENVGKERGFDIFLDREDEELNRIALDIEDQIGMIEVDKSLTDDGLLITSSFMDEVMGPINHQKVTEAFQTAFDSTVLPKRVLKPSEKDKADYLTTQKNQIRNLIQDYESDKFRRTTKCKPVLNLPKALPAVTQPSTRVKFISVGSGNSDSELVRIWKSAFSKVDSSDNWKEKDVAELEREALESRQDKLSELSAARKKRMRTRARVSIDIKSGSRWERFLAKDGIKAKSTKSEAWRKQRKAEQSRTLSFTTDCDDIRDYVNGRELFVEYDYTHPAHLKKEKELIKEANEVAQNRQCGLEVLESWEDTLLFRYSEFISELSAELTISLRQFVEKKEFLLKKLRNYSCYLLLAPSGKKNPIGWSLLIPKQEGCIVMKEFIGRPMIETSSCWISTFVTSMPDKLENMWNMRSTMFSLVSFLGYFYNLEDVSLSSSVNTPGFTESLNLLLAIRMEDKAETEETVTLTRYMYMEVMKTHSVLAKPDPFKMLEKFSIAPRSRLNLFLQKRIIEVFLMMATNSPSRVRDNDFSTDVENTDPLPTDNWQNLINYLDLKVVTSATKCLSLFYTGYLKNKNAVAQGNTNWLLLEKTINEELKIDWNNKEGYSGHVSTTQIPKSHQFNLECVKAGVEVLEKRLQATYGTQWKEAIGRKVLNNLSRENTFKLATLKASSLTKDSDVFKTVTKLNNKPVKRRKVLEAIADNVKLFGINPFRKLNTFVCKRLSGSKKTRADLFKKQQHGGLREIYVLDEVTRVLQLFIETCARTICREFEEESLTNPRRKLPIINNHYNKTRKYARATNRYCINSNSSMDKTKWNQGFMIRAIAAPLFRLLPQKFHGSLQTIMNMWIGKDIKIPPEVIDLLLKDIRLSSEAYERLRKEFYGVMEHDDSTRPITRSKFNSYVTIQSGFMQGILHYTSSLLHLSFLSLTKSLLYKIIHRTFDGASALISFACSSDDSAIMVSLFFKKDSKFFSLELINQSDQLEKLLHTIENFSKFFCMRPSVKSTVGMLDSVEFNSEFIFNNTLAVPVLKFVIAANNCLPYESLLDKLNGSYNLISALYSSGFPSFNTHLCQISQLMLHYKSLGLGLSPLDNMVCSKLLRLRDPNYGFFPLDSHLCPGVMGLPYSLYKVYKTTGVLPISPKALKKESIISLESGVPSETLQISHGDRRKQKKLILGLHQVTEGGTMKIIPPSSSEKFAQQLDNCMRIVREEVNANYELFYRAAETDEELILKIKLKALMPGVAKSLNSGNVHIQNTSASLYSSHTACMSLNAERFVAGELSRDNPNKVVLKKTSVKVSLLKAIVKREQELDSTDLSYDQTRTLEQSCFPLLKRYEEFERILESFKDAVEQKVPRFRSQKNKIEVLPHKSKLPLSLLDTVKIVWFGHKNPTSKTVLDRCFAIYQGLFEWLSENHDRTLELSPFSTPTEMFSFLNSINDGGRSMLLTCPSIPYSGFRGQISHLIKKNYKQCIVLRRPLENHSKTESNKHMKDKLSLSLFITDPELLQKTVESILSSEDWEDHPYSSVMELTKQEQILHFLKLHYKVSPEEFREHLSDYMYNCNAVYLLMYTQEQRKIVGKDGRTSWIGPGEVVMKVGRDILIYRLIDDEVVEIRSPSLIAVTRNLKTIKDSMTELRVRPIMSRFSGFQVAGKYNGDRVVSNSSIGSPIKVDPSIENRYLQIKDHKIIIDNGKISLLYKAAQNRWVRLMNYYPAKEGIDVSVTRPPIDDCWEAWLNVSPWKGESALITVDQLKTTLEKMPEARENWRDKRSEREKQEVEKFRLVLSNYKTFLSTTLKTRIVNLKSQRLYIDECLSTIGEFIEEEDDSDLGDDFFNDLIMTGLDDEEKVYNDLIGAIKATNDTSQANMSLESDIADDVDDLLLTMSEVADPGLKALAQILTPAVEDNPLSSVLYRRITTEYTKLAEGLIAGPKQLFATHPLWDDLITTLDRLDSRLISNMMDGIVSAYDSSNTKLLMWLLEIKERNVAIRGVDLSRGIRDERLSRIQKFLDSIGSEDSDSE</sequence>
<dbReference type="InterPro" id="IPR007099">
    <property type="entry name" value="RNA-dir_pol_NSvirus"/>
</dbReference>
<dbReference type="GO" id="GO:0039694">
    <property type="term" value="P:viral RNA genome replication"/>
    <property type="evidence" value="ECO:0007669"/>
    <property type="project" value="InterPro"/>
</dbReference>
<protein>
    <recommendedName>
        <fullName evidence="7">RNA-directed RNA polymerase L</fullName>
        <ecNumber evidence="6">2.7.7.48</ecNumber>
    </recommendedName>
    <alternativeName>
        <fullName evidence="16">Large structural protein</fullName>
    </alternativeName>
    <alternativeName>
        <fullName evidence="18">Replicase</fullName>
    </alternativeName>
    <alternativeName>
        <fullName evidence="17">Transcriptase</fullName>
    </alternativeName>
</protein>
<evidence type="ECO:0000256" key="18">
    <source>
        <dbReference type="ARBA" id="ARBA00031012"/>
    </source>
</evidence>
<dbReference type="GO" id="GO:0006351">
    <property type="term" value="P:DNA-templated transcription"/>
    <property type="evidence" value="ECO:0007669"/>
    <property type="project" value="InterPro"/>
</dbReference>
<evidence type="ECO:0000256" key="10">
    <source>
        <dbReference type="ARBA" id="ARBA00022801"/>
    </source>
</evidence>
<keyword evidence="11" id="KW-1040">Host Golgi apparatus</keyword>
<evidence type="ECO:0000256" key="13">
    <source>
        <dbReference type="ARBA" id="ARBA00022844"/>
    </source>
</evidence>
<evidence type="ECO:0000256" key="2">
    <source>
        <dbReference type="ARBA" id="ARBA00001946"/>
    </source>
</evidence>
<keyword evidence="22" id="KW-0696">RNA-directed RNA polymerase</keyword>
<feature type="domain" description="RdRp catalytic" evidence="21">
    <location>
        <begin position="1015"/>
        <end position="1219"/>
    </location>
</feature>
<dbReference type="GO" id="GO:0044177">
    <property type="term" value="C:host cell Golgi apparatus"/>
    <property type="evidence" value="ECO:0007669"/>
    <property type="project" value="UniProtKB-SubCell"/>
</dbReference>
<evidence type="ECO:0000256" key="16">
    <source>
        <dbReference type="ARBA" id="ARBA00030285"/>
    </source>
</evidence>
<accession>A0A7D7IJY0</accession>
<dbReference type="InterPro" id="IPR029124">
    <property type="entry name" value="L_protein_N"/>
</dbReference>
<dbReference type="GO" id="GO:0046872">
    <property type="term" value="F:metal ion binding"/>
    <property type="evidence" value="ECO:0007669"/>
    <property type="project" value="UniProtKB-KW"/>
</dbReference>
<reference evidence="22" key="1">
    <citation type="journal article" date="2019" name="PLoS Pathog.">
        <title>Re-assessing the diversity of negative strand RNA viruses in insects.</title>
        <authorList>
            <person name="Kafer S."/>
            <person name="Paraskevopoulou S."/>
            <person name="Zirkel F."/>
            <person name="Wieseke N."/>
            <person name="Donath A."/>
            <person name="Petersen M."/>
            <person name="Jones T.C."/>
            <person name="Liu S."/>
            <person name="Zhou X."/>
            <person name="Middendorf M."/>
            <person name="Junglen S."/>
            <person name="Misof B."/>
            <person name="Drosten C."/>
        </authorList>
    </citation>
    <scope>NUCLEOTIDE SEQUENCE</scope>
    <source>
        <strain evidence="22">OKIAV271</strain>
    </source>
</reference>
<keyword evidence="22" id="KW-0548">Nucleotidyltransferase</keyword>
<comment type="subcellular location">
    <subcellularLocation>
        <location evidence="3">Host Golgi apparatus</location>
    </subcellularLocation>
    <subcellularLocation>
        <location evidence="5">Host endoplasmic reticulum-Golgi intermediate compartment</location>
    </subcellularLocation>
    <subcellularLocation>
        <location evidence="4">Virion</location>
    </subcellularLocation>
</comment>
<dbReference type="GO" id="GO:0003968">
    <property type="term" value="F:RNA-directed RNA polymerase activity"/>
    <property type="evidence" value="ECO:0007669"/>
    <property type="project" value="UniProtKB-KW"/>
</dbReference>
<evidence type="ECO:0000256" key="17">
    <source>
        <dbReference type="ARBA" id="ARBA00030436"/>
    </source>
</evidence>
<dbReference type="InterPro" id="IPR022531">
    <property type="entry name" value="L_PA-C-like"/>
</dbReference>
<evidence type="ECO:0000256" key="5">
    <source>
        <dbReference type="ARBA" id="ARBA00004452"/>
    </source>
</evidence>
<dbReference type="GO" id="GO:0016787">
    <property type="term" value="F:hydrolase activity"/>
    <property type="evidence" value="ECO:0007669"/>
    <property type="project" value="UniProtKB-KW"/>
</dbReference>
<evidence type="ECO:0000259" key="21">
    <source>
        <dbReference type="PROSITE" id="PS50525"/>
    </source>
</evidence>
<name>A0A7D7IJY0_9VIRU</name>
<dbReference type="Pfam" id="PF04196">
    <property type="entry name" value="Bunya_RdRp"/>
    <property type="match status" value="1"/>
</dbReference>
<evidence type="ECO:0000256" key="8">
    <source>
        <dbReference type="ARBA" id="ARBA00022679"/>
    </source>
</evidence>
<evidence type="ECO:0000256" key="4">
    <source>
        <dbReference type="ARBA" id="ARBA00004328"/>
    </source>
</evidence>
<evidence type="ECO:0000256" key="11">
    <source>
        <dbReference type="ARBA" id="ARBA00022812"/>
    </source>
</evidence>
<evidence type="ECO:0000256" key="19">
    <source>
        <dbReference type="ARBA" id="ARBA00034123"/>
    </source>
</evidence>
<evidence type="ECO:0000313" key="22">
    <source>
        <dbReference type="EMBL" id="QMP82187.1"/>
    </source>
</evidence>
<keyword evidence="12" id="KW-0460">Magnesium</keyword>